<reference evidence="1" key="1">
    <citation type="submission" date="2020-11" db="EMBL/GenBank/DDBJ databases">
        <authorList>
            <person name="Tran Van P."/>
        </authorList>
    </citation>
    <scope>NUCLEOTIDE SEQUENCE</scope>
</reference>
<dbReference type="Proteomes" id="UP000728032">
    <property type="component" value="Unassembled WGS sequence"/>
</dbReference>
<sequence length="92" mass="10636">MVVWSRPVSHQLVIHSLNTLPIDVRKSNAKPLHPIRAQMIIELVFETETFIACEEPTIVTTDTTRQLIREWTAGKSYRDLMCAQSQRNLTFL</sequence>
<dbReference type="EMBL" id="OC916459">
    <property type="protein sequence ID" value="CAD7644339.1"/>
    <property type="molecule type" value="Genomic_DNA"/>
</dbReference>
<dbReference type="EMBL" id="CAJPVJ010001634">
    <property type="protein sequence ID" value="CAG2165067.1"/>
    <property type="molecule type" value="Genomic_DNA"/>
</dbReference>
<name>A0A7R9LMC0_9ACAR</name>
<evidence type="ECO:0000313" key="1">
    <source>
        <dbReference type="EMBL" id="CAD7644339.1"/>
    </source>
</evidence>
<keyword evidence="2" id="KW-1185">Reference proteome</keyword>
<organism evidence="1">
    <name type="scientific">Oppiella nova</name>
    <dbReference type="NCBI Taxonomy" id="334625"/>
    <lineage>
        <taxon>Eukaryota</taxon>
        <taxon>Metazoa</taxon>
        <taxon>Ecdysozoa</taxon>
        <taxon>Arthropoda</taxon>
        <taxon>Chelicerata</taxon>
        <taxon>Arachnida</taxon>
        <taxon>Acari</taxon>
        <taxon>Acariformes</taxon>
        <taxon>Sarcoptiformes</taxon>
        <taxon>Oribatida</taxon>
        <taxon>Brachypylina</taxon>
        <taxon>Oppioidea</taxon>
        <taxon>Oppiidae</taxon>
        <taxon>Oppiella</taxon>
    </lineage>
</organism>
<evidence type="ECO:0000313" key="2">
    <source>
        <dbReference type="Proteomes" id="UP000728032"/>
    </source>
</evidence>
<protein>
    <submittedName>
        <fullName evidence="1">Uncharacterized protein</fullName>
    </submittedName>
</protein>
<accession>A0A7R9LMC0</accession>
<proteinExistence type="predicted"/>
<dbReference type="AlphaFoldDB" id="A0A7R9LMC0"/>
<gene>
    <name evidence="1" type="ORF">ONB1V03_LOCUS4613</name>
</gene>